<keyword evidence="2" id="KW-1185">Reference proteome</keyword>
<dbReference type="Proteomes" id="UP001303046">
    <property type="component" value="Unassembled WGS sequence"/>
</dbReference>
<protein>
    <submittedName>
        <fullName evidence="1">Uncharacterized protein</fullName>
    </submittedName>
</protein>
<comment type="caution">
    <text evidence="1">The sequence shown here is derived from an EMBL/GenBank/DDBJ whole genome shotgun (WGS) entry which is preliminary data.</text>
</comment>
<dbReference type="EMBL" id="JAVFWL010000004">
    <property type="protein sequence ID" value="KAK6749138.1"/>
    <property type="molecule type" value="Genomic_DNA"/>
</dbReference>
<accession>A0ABR1DGE1</accession>
<reference evidence="1 2" key="1">
    <citation type="submission" date="2023-08" db="EMBL/GenBank/DDBJ databases">
        <title>A Necator americanus chromosomal reference genome.</title>
        <authorList>
            <person name="Ilik V."/>
            <person name="Petrzelkova K.J."/>
            <person name="Pardy F."/>
            <person name="Fuh T."/>
            <person name="Niatou-Singa F.S."/>
            <person name="Gouil Q."/>
            <person name="Baker L."/>
            <person name="Ritchie M.E."/>
            <person name="Jex A.R."/>
            <person name="Gazzola D."/>
            <person name="Li H."/>
            <person name="Toshio Fujiwara R."/>
            <person name="Zhan B."/>
            <person name="Aroian R.V."/>
            <person name="Pafco B."/>
            <person name="Schwarz E.M."/>
        </authorList>
    </citation>
    <scope>NUCLEOTIDE SEQUENCE [LARGE SCALE GENOMIC DNA]</scope>
    <source>
        <strain evidence="1 2">Aroian</strain>
        <tissue evidence="1">Whole animal</tissue>
    </source>
</reference>
<name>A0ABR1DGE1_NECAM</name>
<evidence type="ECO:0000313" key="2">
    <source>
        <dbReference type="Proteomes" id="UP001303046"/>
    </source>
</evidence>
<gene>
    <name evidence="1" type="primary">Necator_chrIV.g14923</name>
    <name evidence="1" type="ORF">RB195_001628</name>
</gene>
<evidence type="ECO:0000313" key="1">
    <source>
        <dbReference type="EMBL" id="KAK6749138.1"/>
    </source>
</evidence>
<sequence>MGADYVRTAPLHQLQNIAQMSRPEPFRILFFCDYLLLCFSEITADQPVFCAYVCGRIERGRCRRRGLHPNLHLLVLRPQHREFCHSLLAANLQTDRVYIFAPTTKCLSQHNEQSAMQR</sequence>
<organism evidence="1 2">
    <name type="scientific">Necator americanus</name>
    <name type="common">Human hookworm</name>
    <dbReference type="NCBI Taxonomy" id="51031"/>
    <lineage>
        <taxon>Eukaryota</taxon>
        <taxon>Metazoa</taxon>
        <taxon>Ecdysozoa</taxon>
        <taxon>Nematoda</taxon>
        <taxon>Chromadorea</taxon>
        <taxon>Rhabditida</taxon>
        <taxon>Rhabditina</taxon>
        <taxon>Rhabditomorpha</taxon>
        <taxon>Strongyloidea</taxon>
        <taxon>Ancylostomatidae</taxon>
        <taxon>Bunostominae</taxon>
        <taxon>Necator</taxon>
    </lineage>
</organism>
<proteinExistence type="predicted"/>